<evidence type="ECO:0000313" key="4">
    <source>
        <dbReference type="Proteomes" id="UP000653454"/>
    </source>
</evidence>
<dbReference type="Proteomes" id="UP000653454">
    <property type="component" value="Unassembled WGS sequence"/>
</dbReference>
<name>A0A8S4G4K0_PLUXY</name>
<dbReference type="Pfam" id="PF25298">
    <property type="entry name" value="Baculo_FP_2nd"/>
    <property type="match status" value="1"/>
</dbReference>
<dbReference type="Gene3D" id="1.20.1480.30">
    <property type="entry name" value="Designed four-helix bundle protein"/>
    <property type="match status" value="1"/>
</dbReference>
<dbReference type="AlphaFoldDB" id="A0A8S4G4K0"/>
<feature type="domain" description="FP protein C-terminal" evidence="1">
    <location>
        <begin position="253"/>
        <end position="304"/>
    </location>
</feature>
<sequence>MRCADCDHDFTDGAQCGACKKHYDFKCAGVAESSYRKMKRLSWRCIACSRGHSSPTVQRVQPSLEDIMDKLNKLTDQLAPLSALIEDMKCVKQEIQEVKSSCSFMSSQLDDFVNKLKLIDGRVKDLEATKVELATTKEQLLSIQRSLLAKDQWSRANNVEIKGVPMKKTENLFKLVEAISTHVNYDFPKSQINYVSRLPTYNSKEKSILVSFVNRYVKEDFVAAARGMKSIQASDIGFNDSNNRIFVNDHLSSEQKKLLNDTKTAAKNKQYLYVWVKFGKIHVRKNDTSHVFVVNSASDLNKIV</sequence>
<evidence type="ECO:0000313" key="3">
    <source>
        <dbReference type="EMBL" id="CAG9136035.1"/>
    </source>
</evidence>
<proteinExistence type="predicted"/>
<organism evidence="3 4">
    <name type="scientific">Plutella xylostella</name>
    <name type="common">Diamondback moth</name>
    <name type="synonym">Plutella maculipennis</name>
    <dbReference type="NCBI Taxonomy" id="51655"/>
    <lineage>
        <taxon>Eukaryota</taxon>
        <taxon>Metazoa</taxon>
        <taxon>Ecdysozoa</taxon>
        <taxon>Arthropoda</taxon>
        <taxon>Hexapoda</taxon>
        <taxon>Insecta</taxon>
        <taxon>Pterygota</taxon>
        <taxon>Neoptera</taxon>
        <taxon>Endopterygota</taxon>
        <taxon>Lepidoptera</taxon>
        <taxon>Glossata</taxon>
        <taxon>Ditrysia</taxon>
        <taxon>Yponomeutoidea</taxon>
        <taxon>Plutellidae</taxon>
        <taxon>Plutella</taxon>
    </lineage>
</organism>
<gene>
    <name evidence="3" type="ORF">PLXY2_LOCUS14283</name>
    <name evidence="2" type="ORF">PLXY2_LOCUS7742</name>
</gene>
<accession>A0A8S4G4K0</accession>
<comment type="caution">
    <text evidence="3">The sequence shown here is derived from an EMBL/GenBank/DDBJ whole genome shotgun (WGS) entry which is preliminary data.</text>
</comment>
<dbReference type="InterPro" id="IPR057251">
    <property type="entry name" value="FP_C"/>
</dbReference>
<dbReference type="EMBL" id="CAJHNJ030000027">
    <property type="protein sequence ID" value="CAG9122653.1"/>
    <property type="molecule type" value="Genomic_DNA"/>
</dbReference>
<protein>
    <submittedName>
        <fullName evidence="3">(diamondback moth) hypothetical protein</fullName>
    </submittedName>
</protein>
<keyword evidence="4" id="KW-1185">Reference proteome</keyword>
<reference evidence="3" key="1">
    <citation type="submission" date="2020-11" db="EMBL/GenBank/DDBJ databases">
        <authorList>
            <person name="Whiteford S."/>
        </authorList>
    </citation>
    <scope>NUCLEOTIDE SEQUENCE</scope>
</reference>
<evidence type="ECO:0000313" key="2">
    <source>
        <dbReference type="EMBL" id="CAG9122653.1"/>
    </source>
</evidence>
<dbReference type="EMBL" id="CAJHNJ030000122">
    <property type="protein sequence ID" value="CAG9136035.1"/>
    <property type="molecule type" value="Genomic_DNA"/>
</dbReference>
<dbReference type="CDD" id="cd15489">
    <property type="entry name" value="PHD_SF"/>
    <property type="match status" value="1"/>
</dbReference>
<evidence type="ECO:0000259" key="1">
    <source>
        <dbReference type="Pfam" id="PF25298"/>
    </source>
</evidence>